<dbReference type="RefSeq" id="XP_033402805.1">
    <property type="nucleotide sequence ID" value="XM_033539530.1"/>
</dbReference>
<dbReference type="Proteomes" id="UP000799438">
    <property type="component" value="Unassembled WGS sequence"/>
</dbReference>
<dbReference type="GeneID" id="54297026"/>
<reference evidence="1" key="1">
    <citation type="journal article" date="2020" name="Stud. Mycol.">
        <title>101 Dothideomycetes genomes: a test case for predicting lifestyles and emergence of pathogens.</title>
        <authorList>
            <person name="Haridas S."/>
            <person name="Albert R."/>
            <person name="Binder M."/>
            <person name="Bloem J."/>
            <person name="Labutti K."/>
            <person name="Salamov A."/>
            <person name="Andreopoulos B."/>
            <person name="Baker S."/>
            <person name="Barry K."/>
            <person name="Bills G."/>
            <person name="Bluhm B."/>
            <person name="Cannon C."/>
            <person name="Castanera R."/>
            <person name="Culley D."/>
            <person name="Daum C."/>
            <person name="Ezra D."/>
            <person name="Gonzalez J."/>
            <person name="Henrissat B."/>
            <person name="Kuo A."/>
            <person name="Liang C."/>
            <person name="Lipzen A."/>
            <person name="Lutzoni F."/>
            <person name="Magnuson J."/>
            <person name="Mondo S."/>
            <person name="Nolan M."/>
            <person name="Ohm R."/>
            <person name="Pangilinan J."/>
            <person name="Park H.-J."/>
            <person name="Ramirez L."/>
            <person name="Alfaro M."/>
            <person name="Sun H."/>
            <person name="Tritt A."/>
            <person name="Yoshinaga Y."/>
            <person name="Zwiers L.-H."/>
            <person name="Turgeon B."/>
            <person name="Goodwin S."/>
            <person name="Spatafora J."/>
            <person name="Crous P."/>
            <person name="Grigoriev I."/>
        </authorList>
    </citation>
    <scope>NUCLEOTIDE SEQUENCE</scope>
    <source>
        <strain evidence="1">CBS 121167</strain>
    </source>
</reference>
<gene>
    <name evidence="1" type="ORF">K452DRAFT_282083</name>
</gene>
<keyword evidence="2" id="KW-1185">Reference proteome</keyword>
<protein>
    <submittedName>
        <fullName evidence="1">Uncharacterized protein</fullName>
    </submittedName>
</protein>
<dbReference type="OrthoDB" id="3883941at2759"/>
<dbReference type="AlphaFoldDB" id="A0A6A6BW34"/>
<name>A0A6A6BW34_9PEZI</name>
<proteinExistence type="predicted"/>
<dbReference type="EMBL" id="ML995474">
    <property type="protein sequence ID" value="KAF2147097.1"/>
    <property type="molecule type" value="Genomic_DNA"/>
</dbReference>
<organism evidence="1 2">
    <name type="scientific">Aplosporella prunicola CBS 121167</name>
    <dbReference type="NCBI Taxonomy" id="1176127"/>
    <lineage>
        <taxon>Eukaryota</taxon>
        <taxon>Fungi</taxon>
        <taxon>Dikarya</taxon>
        <taxon>Ascomycota</taxon>
        <taxon>Pezizomycotina</taxon>
        <taxon>Dothideomycetes</taxon>
        <taxon>Dothideomycetes incertae sedis</taxon>
        <taxon>Botryosphaeriales</taxon>
        <taxon>Aplosporellaceae</taxon>
        <taxon>Aplosporella</taxon>
    </lineage>
</organism>
<sequence>MYTSRAAIRSTRALRARPLRTVRNARFQSTSSGQAEAGFHPAFAGAAAGLVGGFAGAYGLYHFSGTRDIVKKSQQAKSYLDSGINKIKENTPEPNEALQYLRQTAVSYAAFIPGAKQYVNAAFDDLDTIRGKHGDEVDKIVREAYTELQKVAQGGANLETAYKAWDVIQKHLKRVGELAGDAAQDIINNHPELKEKLGGRLDQLKQMGDQYGPEAKKQVDQTWEQIQDIVKSGISADSADKIRKLVQEKVELVKKMGDEAWKKGMEQAKPYLDKNPKVKEIVEQNADALKQGDLSGLWEQVRSATESGDTGKLKDFINEQTDKAKKSGFGGLDQYLNKIPGGDQLLPKLGQLQEIANKHGKEAEQLLRDTIDELSQVLNKKSEDAKKIAEKASKDAK</sequence>
<evidence type="ECO:0000313" key="2">
    <source>
        <dbReference type="Proteomes" id="UP000799438"/>
    </source>
</evidence>
<accession>A0A6A6BW34</accession>
<evidence type="ECO:0000313" key="1">
    <source>
        <dbReference type="EMBL" id="KAF2147097.1"/>
    </source>
</evidence>